<comment type="caution">
    <text evidence="5">The sequence shown here is derived from an EMBL/GenBank/DDBJ whole genome shotgun (WGS) entry which is preliminary data.</text>
</comment>
<dbReference type="Gene3D" id="3.10.580.10">
    <property type="entry name" value="CBS-domain"/>
    <property type="match status" value="2"/>
</dbReference>
<feature type="domain" description="CBS" evidence="3">
    <location>
        <begin position="226"/>
        <end position="280"/>
    </location>
</feature>
<dbReference type="EMBL" id="DTAK01000012">
    <property type="protein sequence ID" value="HGU58982.1"/>
    <property type="molecule type" value="Genomic_DNA"/>
</dbReference>
<accession>A0A7C4WJK9</accession>
<dbReference type="Pfam" id="PF00571">
    <property type="entry name" value="CBS"/>
    <property type="match status" value="4"/>
</dbReference>
<sequence>MKAKDIMNPNVIYAELPNTREYVLELFKEYNISAVPVLKNGKLVGIVTRKDILRKIAEDQLALLMTPNPIYVTIDTDIKEIAKIFTSTEFRRLPVTENGKLVGIITVRDLIKLIADKEINKPIKDFIRYNAVCLWQETPLNVAGEIMRIANVEVCPVLGDNMRVVGIIDEKILLTETLIEEFIESTQYASSSDSDDSWAWDGIRDYTVKYFEVSVIKLPQEPVKKYMKKPVFASPQSSVSKVAREMVKNDLDYIPVLDVNDRFVGIVSDKDLIKVLLEVE</sequence>
<keyword evidence="1 2" id="KW-0129">CBS domain</keyword>
<protein>
    <submittedName>
        <fullName evidence="5">CBS domain-containing protein</fullName>
    </submittedName>
</protein>
<name>A0A7C4WJK9_9EURY</name>
<dbReference type="InterPro" id="IPR046342">
    <property type="entry name" value="CBS_dom_sf"/>
</dbReference>
<dbReference type="AlphaFoldDB" id="A0A7C4WJK9"/>
<proteinExistence type="predicted"/>
<feature type="domain" description="CBS" evidence="3">
    <location>
        <begin position="65"/>
        <end position="123"/>
    </location>
</feature>
<evidence type="ECO:0000259" key="3">
    <source>
        <dbReference type="PROSITE" id="PS51371"/>
    </source>
</evidence>
<gene>
    <name evidence="5" type="ORF">ENT89_02040</name>
    <name evidence="4" type="ORF">ENX77_06560</name>
</gene>
<dbReference type="SMART" id="SM00116">
    <property type="entry name" value="CBS"/>
    <property type="match status" value="4"/>
</dbReference>
<dbReference type="SUPFAM" id="SSF54631">
    <property type="entry name" value="CBS-domain pair"/>
    <property type="match status" value="2"/>
</dbReference>
<evidence type="ECO:0000313" key="4">
    <source>
        <dbReference type="EMBL" id="HGE66758.1"/>
    </source>
</evidence>
<feature type="domain" description="CBS" evidence="3">
    <location>
        <begin position="7"/>
        <end position="63"/>
    </location>
</feature>
<dbReference type="PANTHER" id="PTHR43080">
    <property type="entry name" value="CBS DOMAIN-CONTAINING PROTEIN CBSX3, MITOCHONDRIAL"/>
    <property type="match status" value="1"/>
</dbReference>
<dbReference type="InterPro" id="IPR051257">
    <property type="entry name" value="Diverse_CBS-Domain"/>
</dbReference>
<dbReference type="InterPro" id="IPR000644">
    <property type="entry name" value="CBS_dom"/>
</dbReference>
<organism evidence="5">
    <name type="scientific">Geoglobus ahangari</name>
    <dbReference type="NCBI Taxonomy" id="113653"/>
    <lineage>
        <taxon>Archaea</taxon>
        <taxon>Methanobacteriati</taxon>
        <taxon>Methanobacteriota</taxon>
        <taxon>Archaeoglobi</taxon>
        <taxon>Archaeoglobales</taxon>
        <taxon>Archaeoglobaceae</taxon>
        <taxon>Geoglobus</taxon>
    </lineage>
</organism>
<evidence type="ECO:0000313" key="5">
    <source>
        <dbReference type="EMBL" id="HGU58982.1"/>
    </source>
</evidence>
<evidence type="ECO:0000256" key="2">
    <source>
        <dbReference type="PROSITE-ProRule" id="PRU00703"/>
    </source>
</evidence>
<dbReference type="PANTHER" id="PTHR43080:SF29">
    <property type="entry name" value="OS02G0818000 PROTEIN"/>
    <property type="match status" value="1"/>
</dbReference>
<reference evidence="5" key="1">
    <citation type="journal article" date="2020" name="mSystems">
        <title>Genome- and Community-Level Interaction Insights into Carbon Utilization and Element Cycling Functions of Hydrothermarchaeota in Hydrothermal Sediment.</title>
        <authorList>
            <person name="Zhou Z."/>
            <person name="Liu Y."/>
            <person name="Xu W."/>
            <person name="Pan J."/>
            <person name="Luo Z.H."/>
            <person name="Li M."/>
        </authorList>
    </citation>
    <scope>NUCLEOTIDE SEQUENCE [LARGE SCALE GENOMIC DNA]</scope>
    <source>
        <strain evidence="5">SpSt-62</strain>
        <strain evidence="4">SpSt-97</strain>
    </source>
</reference>
<dbReference type="PROSITE" id="PS51371">
    <property type="entry name" value="CBS"/>
    <property type="match status" value="3"/>
</dbReference>
<dbReference type="EMBL" id="DTPI01000032">
    <property type="protein sequence ID" value="HGE66758.1"/>
    <property type="molecule type" value="Genomic_DNA"/>
</dbReference>
<evidence type="ECO:0000256" key="1">
    <source>
        <dbReference type="ARBA" id="ARBA00023122"/>
    </source>
</evidence>